<gene>
    <name evidence="2" type="ORF">MBESOW_P3382</name>
</gene>
<dbReference type="PANTHER" id="PTHR43646">
    <property type="entry name" value="GLYCOSYLTRANSFERASE"/>
    <property type="match status" value="1"/>
</dbReference>
<keyword evidence="3" id="KW-1185">Reference proteome</keyword>
<organism evidence="2 3">
    <name type="scientific">Sphingobium xenophagum</name>
    <dbReference type="NCBI Taxonomy" id="121428"/>
    <lineage>
        <taxon>Bacteria</taxon>
        <taxon>Pseudomonadati</taxon>
        <taxon>Pseudomonadota</taxon>
        <taxon>Alphaproteobacteria</taxon>
        <taxon>Sphingomonadales</taxon>
        <taxon>Sphingomonadaceae</taxon>
        <taxon>Sphingobium</taxon>
    </lineage>
</organism>
<dbReference type="InterPro" id="IPR029044">
    <property type="entry name" value="Nucleotide-diphossugar_trans"/>
</dbReference>
<dbReference type="SUPFAM" id="SSF53448">
    <property type="entry name" value="Nucleotide-diphospho-sugar transferases"/>
    <property type="match status" value="1"/>
</dbReference>
<protein>
    <recommendedName>
        <fullName evidence="1">Glycosyltransferase 2-like domain-containing protein</fullName>
    </recommendedName>
</protein>
<evidence type="ECO:0000313" key="3">
    <source>
        <dbReference type="Proteomes" id="UP000290975"/>
    </source>
</evidence>
<comment type="caution">
    <text evidence="2">The sequence shown here is derived from an EMBL/GenBank/DDBJ whole genome shotgun (WGS) entry which is preliminary data.</text>
</comment>
<dbReference type="STRING" id="1192759.GCA_000277525_02610"/>
<reference evidence="2 3" key="1">
    <citation type="submission" date="2014-12" db="EMBL/GenBank/DDBJ databases">
        <title>Whole genome sequencing of Sphingobium xenophagum OW59.</title>
        <authorList>
            <person name="Ohta Y."/>
            <person name="Nishi S."/>
            <person name="Hatada Y."/>
        </authorList>
    </citation>
    <scope>NUCLEOTIDE SEQUENCE [LARGE SCALE GENOMIC DNA]</scope>
    <source>
        <strain evidence="2 3">OW59</strain>
    </source>
</reference>
<dbReference type="Proteomes" id="UP000290975">
    <property type="component" value="Unassembled WGS sequence"/>
</dbReference>
<name>A0A401J637_SPHXE</name>
<dbReference type="EMBL" id="BBQY01000023">
    <property type="protein sequence ID" value="GBH32121.1"/>
    <property type="molecule type" value="Genomic_DNA"/>
</dbReference>
<proteinExistence type="predicted"/>
<dbReference type="Gene3D" id="3.90.550.10">
    <property type="entry name" value="Spore Coat Polysaccharide Biosynthesis Protein SpsA, Chain A"/>
    <property type="match status" value="1"/>
</dbReference>
<dbReference type="AlphaFoldDB" id="A0A401J637"/>
<feature type="domain" description="Glycosyltransferase 2-like" evidence="1">
    <location>
        <begin position="4"/>
        <end position="146"/>
    </location>
</feature>
<dbReference type="Pfam" id="PF00535">
    <property type="entry name" value="Glycos_transf_2"/>
    <property type="match status" value="1"/>
</dbReference>
<evidence type="ECO:0000259" key="1">
    <source>
        <dbReference type="Pfam" id="PF00535"/>
    </source>
</evidence>
<accession>A0A401J637</accession>
<evidence type="ECO:0000313" key="2">
    <source>
        <dbReference type="EMBL" id="GBH32121.1"/>
    </source>
</evidence>
<dbReference type="InterPro" id="IPR001173">
    <property type="entry name" value="Glyco_trans_2-like"/>
</dbReference>
<sequence length="305" mass="33052">MTLCVCVPARNESARLPILLDALAMQDWPDPIPVSIAINNSSDNSRAVVEAARQRHAGRLNICITEHIFAPDLAHAGSARRLAMDKGLDLLPALDNTALVSTDADSRPPTDWLRNIAAAFSRGADMVGGRIDIDGAEPLPPHVQRLRMAWDRYWANVRTIEDMIDPLPWDPAPRHGDHTGASLAIRAALYLACGGVPAIASGEDRALVMAALAQGGRLVHPVTVSTRVSPRLDGRADGGMAAGMQTLFASAQKNISPMAPAFTHWHERAHWRRQLRMQPDGAALIALQEPLLPPMPHDMVLELQP</sequence>
<dbReference type="PANTHER" id="PTHR43646:SF3">
    <property type="entry name" value="SLR1566 PROTEIN"/>
    <property type="match status" value="1"/>
</dbReference>